<gene>
    <name evidence="7" type="ORF">ETAA8_37270</name>
</gene>
<evidence type="ECO:0000256" key="2">
    <source>
        <dbReference type="ARBA" id="ARBA00022475"/>
    </source>
</evidence>
<dbReference type="Pfam" id="PF03739">
    <property type="entry name" value="LptF_LptG"/>
    <property type="match status" value="1"/>
</dbReference>
<comment type="subcellular location">
    <subcellularLocation>
        <location evidence="1">Cell membrane</location>
        <topology evidence="1">Multi-pass membrane protein</topology>
    </subcellularLocation>
</comment>
<dbReference type="InterPro" id="IPR005495">
    <property type="entry name" value="LptG/LptF_permease"/>
</dbReference>
<keyword evidence="5 6" id="KW-0472">Membrane</keyword>
<proteinExistence type="predicted"/>
<dbReference type="AlphaFoldDB" id="A0A517YEG5"/>
<evidence type="ECO:0000313" key="7">
    <source>
        <dbReference type="EMBL" id="QDU28624.1"/>
    </source>
</evidence>
<dbReference type="EMBL" id="CP036274">
    <property type="protein sequence ID" value="QDU28624.1"/>
    <property type="molecule type" value="Genomic_DNA"/>
</dbReference>
<organism evidence="7 8">
    <name type="scientific">Anatilimnocola aggregata</name>
    <dbReference type="NCBI Taxonomy" id="2528021"/>
    <lineage>
        <taxon>Bacteria</taxon>
        <taxon>Pseudomonadati</taxon>
        <taxon>Planctomycetota</taxon>
        <taxon>Planctomycetia</taxon>
        <taxon>Pirellulales</taxon>
        <taxon>Pirellulaceae</taxon>
        <taxon>Anatilimnocola</taxon>
    </lineage>
</organism>
<evidence type="ECO:0000256" key="5">
    <source>
        <dbReference type="ARBA" id="ARBA00023136"/>
    </source>
</evidence>
<evidence type="ECO:0000313" key="8">
    <source>
        <dbReference type="Proteomes" id="UP000315017"/>
    </source>
</evidence>
<evidence type="ECO:0000256" key="4">
    <source>
        <dbReference type="ARBA" id="ARBA00022989"/>
    </source>
</evidence>
<keyword evidence="2" id="KW-1003">Cell membrane</keyword>
<keyword evidence="3 6" id="KW-0812">Transmembrane</keyword>
<accession>A0A517YEG5</accession>
<feature type="transmembrane region" description="Helical" evidence="6">
    <location>
        <begin position="12"/>
        <end position="32"/>
    </location>
</feature>
<feature type="transmembrane region" description="Helical" evidence="6">
    <location>
        <begin position="52"/>
        <end position="74"/>
    </location>
</feature>
<reference evidence="7 8" key="1">
    <citation type="submission" date="2019-02" db="EMBL/GenBank/DDBJ databases">
        <title>Deep-cultivation of Planctomycetes and their phenomic and genomic characterization uncovers novel biology.</title>
        <authorList>
            <person name="Wiegand S."/>
            <person name="Jogler M."/>
            <person name="Boedeker C."/>
            <person name="Pinto D."/>
            <person name="Vollmers J."/>
            <person name="Rivas-Marin E."/>
            <person name="Kohn T."/>
            <person name="Peeters S.H."/>
            <person name="Heuer A."/>
            <person name="Rast P."/>
            <person name="Oberbeckmann S."/>
            <person name="Bunk B."/>
            <person name="Jeske O."/>
            <person name="Meyerdierks A."/>
            <person name="Storesund J.E."/>
            <person name="Kallscheuer N."/>
            <person name="Luecker S."/>
            <person name="Lage O.M."/>
            <person name="Pohl T."/>
            <person name="Merkel B.J."/>
            <person name="Hornburger P."/>
            <person name="Mueller R.-W."/>
            <person name="Bruemmer F."/>
            <person name="Labrenz M."/>
            <person name="Spormann A.M."/>
            <person name="Op den Camp H."/>
            <person name="Overmann J."/>
            <person name="Amann R."/>
            <person name="Jetten M.S.M."/>
            <person name="Mascher T."/>
            <person name="Medema M.H."/>
            <person name="Devos D.P."/>
            <person name="Kaster A.-K."/>
            <person name="Ovreas L."/>
            <person name="Rohde M."/>
            <person name="Galperin M.Y."/>
            <person name="Jogler C."/>
        </authorList>
    </citation>
    <scope>NUCLEOTIDE SEQUENCE [LARGE SCALE GENOMIC DNA]</scope>
    <source>
        <strain evidence="7 8">ETA_A8</strain>
    </source>
</reference>
<dbReference type="GO" id="GO:0015920">
    <property type="term" value="P:lipopolysaccharide transport"/>
    <property type="evidence" value="ECO:0007669"/>
    <property type="project" value="TreeGrafter"/>
</dbReference>
<dbReference type="GO" id="GO:0043190">
    <property type="term" value="C:ATP-binding cassette (ABC) transporter complex"/>
    <property type="evidence" value="ECO:0007669"/>
    <property type="project" value="TreeGrafter"/>
</dbReference>
<dbReference type="KEGG" id="aagg:ETAA8_37270"/>
<evidence type="ECO:0000256" key="1">
    <source>
        <dbReference type="ARBA" id="ARBA00004651"/>
    </source>
</evidence>
<keyword evidence="4 6" id="KW-1133">Transmembrane helix</keyword>
<keyword evidence="8" id="KW-1185">Reference proteome</keyword>
<feature type="transmembrane region" description="Helical" evidence="6">
    <location>
        <begin position="313"/>
        <end position="332"/>
    </location>
</feature>
<feature type="transmembrane region" description="Helical" evidence="6">
    <location>
        <begin position="95"/>
        <end position="114"/>
    </location>
</feature>
<dbReference type="PANTHER" id="PTHR33529">
    <property type="entry name" value="SLR0882 PROTEIN-RELATED"/>
    <property type="match status" value="1"/>
</dbReference>
<evidence type="ECO:0000256" key="3">
    <source>
        <dbReference type="ARBA" id="ARBA00022692"/>
    </source>
</evidence>
<feature type="transmembrane region" description="Helical" evidence="6">
    <location>
        <begin position="372"/>
        <end position="389"/>
    </location>
</feature>
<name>A0A517YEG5_9BACT</name>
<sequence length="395" mass="43550">MNTLSRSILCDLTKVFAFGLVVLTFIMVLIGIGQQAVQMNLGVGPTLKLIPFALPNALAFAVPGTILFSACFVYGRLAADNEVVAVKSMGISPMVLLAPAIGLSFLLSLVAVWLNDVAYSWGHSGMQRVVIQSVEEITYGLLRTQRSYANPRFSIIVKEVDGRRLIRPIINFQANNDLPAFTLTASEAELRSNLDENTLSLILFDCQMETDDGVRFDWPGRTVQDIPLAFAAAKDVGEGNPAHLPLRKMASAIVDQRQTIVDLEQSVAAEVGLALMTGEFELLEMQNWQKRQSSISNARLRLYRLQSEPWRRWASGFSCLAFVMIGAPLAILWRSSDYLTTFGLCFVPILALYYPLFLAGLDYAKTGVTPPVTVWLGNIVCMIIGIGLIRKVIRN</sequence>
<protein>
    <submittedName>
        <fullName evidence="7">Putative permease YjgP/YjgQ family protein</fullName>
    </submittedName>
</protein>
<feature type="transmembrane region" description="Helical" evidence="6">
    <location>
        <begin position="339"/>
        <end position="360"/>
    </location>
</feature>
<dbReference type="Proteomes" id="UP000315017">
    <property type="component" value="Chromosome"/>
</dbReference>
<evidence type="ECO:0000256" key="6">
    <source>
        <dbReference type="SAM" id="Phobius"/>
    </source>
</evidence>
<dbReference type="RefSeq" id="WP_202921058.1">
    <property type="nucleotide sequence ID" value="NZ_CP036274.1"/>
</dbReference>
<dbReference type="PANTHER" id="PTHR33529:SF6">
    <property type="entry name" value="YJGP_YJGQ FAMILY PERMEASE"/>
    <property type="match status" value="1"/>
</dbReference>